<dbReference type="Proteomes" id="UP000265964">
    <property type="component" value="Unassembled WGS sequence"/>
</dbReference>
<proteinExistence type="predicted"/>
<reference evidence="1 2" key="1">
    <citation type="submission" date="2017-08" db="EMBL/GenBank/DDBJ databases">
        <title>Reclassification of Bisgaard taxon 37 and 44.</title>
        <authorList>
            <person name="Christensen H."/>
        </authorList>
    </citation>
    <scope>NUCLEOTIDE SEQUENCE [LARGE SCALE GENOMIC DNA]</scope>
    <source>
        <strain evidence="1 2">EEAB3T1</strain>
    </source>
</reference>
<sequence length="61" mass="7214">MEKLKTLTKKEKSGKSFLRVAYILQKNSFLVVVFLGERKRSEFFYSDSLCFITFDKLKIVN</sequence>
<dbReference type="EMBL" id="NRJF01000033">
    <property type="protein sequence ID" value="RIY37855.1"/>
    <property type="molecule type" value="Genomic_DNA"/>
</dbReference>
<protein>
    <submittedName>
        <fullName evidence="1">Uncharacterized protein</fullName>
    </submittedName>
</protein>
<dbReference type="AlphaFoldDB" id="A0A3A1YJL4"/>
<gene>
    <name evidence="1" type="ORF">CKF59_01360</name>
</gene>
<comment type="caution">
    <text evidence="1">The sequence shown here is derived from an EMBL/GenBank/DDBJ whole genome shotgun (WGS) entry which is preliminary data.</text>
</comment>
<accession>A0A3A1YJL4</accession>
<evidence type="ECO:0000313" key="2">
    <source>
        <dbReference type="Proteomes" id="UP000265964"/>
    </source>
</evidence>
<evidence type="ECO:0000313" key="1">
    <source>
        <dbReference type="EMBL" id="RIY37855.1"/>
    </source>
</evidence>
<keyword evidence="2" id="KW-1185">Reference proteome</keyword>
<organism evidence="1 2">
    <name type="scientific">Psittacicella gerlachiana</name>
    <dbReference type="NCBI Taxonomy" id="2028574"/>
    <lineage>
        <taxon>Bacteria</taxon>
        <taxon>Pseudomonadati</taxon>
        <taxon>Pseudomonadota</taxon>
        <taxon>Gammaproteobacteria</taxon>
        <taxon>Pasteurellales</taxon>
        <taxon>Psittacicellaceae</taxon>
        <taxon>Psittacicella</taxon>
    </lineage>
</organism>
<name>A0A3A1YJL4_9GAMM</name>